<dbReference type="Pfam" id="PF17862">
    <property type="entry name" value="AAA_lid_3"/>
    <property type="match status" value="2"/>
</dbReference>
<dbReference type="PANTHER" id="PTHR23077:SF27">
    <property type="entry name" value="ATPASE FAMILY GENE 2 PROTEIN HOMOLOG A"/>
    <property type="match status" value="1"/>
</dbReference>
<dbReference type="InterPro" id="IPR041569">
    <property type="entry name" value="AAA_lid_3"/>
</dbReference>
<gene>
    <name evidence="4" type="ORF">BpHYR1_022035</name>
</gene>
<dbReference type="GO" id="GO:0005524">
    <property type="term" value="F:ATP binding"/>
    <property type="evidence" value="ECO:0007669"/>
    <property type="project" value="UniProtKB-KW"/>
</dbReference>
<evidence type="ECO:0000259" key="3">
    <source>
        <dbReference type="SMART" id="SM00382"/>
    </source>
</evidence>
<dbReference type="FunFam" id="1.10.8.60:FF:000178">
    <property type="entry name" value="CDC48/VCP homolog, AAA superfamily"/>
    <property type="match status" value="1"/>
</dbReference>
<sequence length="758" mass="86125">MKFSSLNLGDTLVVKLISNGSLISQFSCVCWPSNQVNLFNLALSKNILAFNGILQPQTVLVQKFESDNSLQAVEIDIEYVRNLSSTNLYDLESTYPEDSDLILGFLKEIYLNKTIVAGQHLILIYMGQKLVFKVIYVDGSVAQNKIGTKNLMNKFENSLKLSESSLPVGLGETFIGDKLKEFEHLIEPNLNLYKIYQKTRFNLINNFDLSEINLEVPLEKSRKISFNEIGGLHKEIETLKDYFVNQFNFDSLYKQIGVEYSKNILLFGPTGCGKTMLAKAVLNETKSNTVELKVSDLFSRNYGESESKLKKVFHEAWQKGPCIILVDEVDSICSRRETINQELEKRIVSLFSNLLDESKKKNVYVICTTNKIDSIDLNLRRPGRLDKEIEIPIPNQKARLEILKKHIEYLNHKIGDEELIEIAQNCHGYVGADLEMLVQEAGLCCVKRLTESNSDEKFMIYCDLKAALHKVKPSAMREITFDIPKVYWDQIGGQHELKKKLQQAIIWPIKYADSFRRLNIRAPRGLLMYGPPGCSKTMIAKALATETGLNFIAVKGPELFSKWVGESERMVREIFRKARNAAPAIIFFDEIDAVAVERSSSGNKNNNVGDRVLAQLLNEMDGVENLNDVTIVAATNRPDMIDKALMRPGRLDRIVYVKLPDEETRREIFQLKFKKIPVSSDIDIDYLVKLSEKYSGAEIDALCNEAAFLALESDMNCAQVSSSHFEAAFKMVTPRTSDETIEYFDNFFYNFGSNIHHV</sequence>
<dbReference type="InterPro" id="IPR027417">
    <property type="entry name" value="P-loop_NTPase"/>
</dbReference>
<dbReference type="EMBL" id="REGN01001677">
    <property type="protein sequence ID" value="RNA33165.1"/>
    <property type="molecule type" value="Genomic_DNA"/>
</dbReference>
<proteinExistence type="predicted"/>
<reference evidence="4 5" key="1">
    <citation type="journal article" date="2018" name="Sci. Rep.">
        <title>Genomic signatures of local adaptation to the degree of environmental predictability in rotifers.</title>
        <authorList>
            <person name="Franch-Gras L."/>
            <person name="Hahn C."/>
            <person name="Garcia-Roger E.M."/>
            <person name="Carmona M.J."/>
            <person name="Serra M."/>
            <person name="Gomez A."/>
        </authorList>
    </citation>
    <scope>NUCLEOTIDE SEQUENCE [LARGE SCALE GENOMIC DNA]</scope>
    <source>
        <strain evidence="4">HYR1</strain>
    </source>
</reference>
<keyword evidence="5" id="KW-1185">Reference proteome</keyword>
<dbReference type="GO" id="GO:0016887">
    <property type="term" value="F:ATP hydrolysis activity"/>
    <property type="evidence" value="ECO:0007669"/>
    <property type="project" value="InterPro"/>
</dbReference>
<name>A0A3M7SBY4_BRAPC</name>
<dbReference type="InterPro" id="IPR003959">
    <property type="entry name" value="ATPase_AAA_core"/>
</dbReference>
<evidence type="ECO:0000313" key="4">
    <source>
        <dbReference type="EMBL" id="RNA33165.1"/>
    </source>
</evidence>
<dbReference type="CDD" id="cd19511">
    <property type="entry name" value="RecA-like_CDC48_r2-like"/>
    <property type="match status" value="1"/>
</dbReference>
<dbReference type="FunFam" id="3.40.50.300:FF:000661">
    <property type="entry name" value="calmodulin-interacting protein 111 isoform X1"/>
    <property type="match status" value="1"/>
</dbReference>
<keyword evidence="1" id="KW-0547">Nucleotide-binding</keyword>
<dbReference type="GO" id="GO:0005737">
    <property type="term" value="C:cytoplasm"/>
    <property type="evidence" value="ECO:0007669"/>
    <property type="project" value="TreeGrafter"/>
</dbReference>
<dbReference type="SUPFAM" id="SSF52540">
    <property type="entry name" value="P-loop containing nucleoside triphosphate hydrolases"/>
    <property type="match status" value="2"/>
</dbReference>
<dbReference type="InterPro" id="IPR050168">
    <property type="entry name" value="AAA_ATPase_domain"/>
</dbReference>
<dbReference type="InterPro" id="IPR003593">
    <property type="entry name" value="AAA+_ATPase"/>
</dbReference>
<feature type="domain" description="AAA+ ATPase" evidence="3">
    <location>
        <begin position="260"/>
        <end position="395"/>
    </location>
</feature>
<dbReference type="STRING" id="10195.A0A3M7SBY4"/>
<evidence type="ECO:0000313" key="5">
    <source>
        <dbReference type="Proteomes" id="UP000276133"/>
    </source>
</evidence>
<evidence type="ECO:0000256" key="1">
    <source>
        <dbReference type="ARBA" id="ARBA00022741"/>
    </source>
</evidence>
<dbReference type="Proteomes" id="UP000276133">
    <property type="component" value="Unassembled WGS sequence"/>
</dbReference>
<protein>
    <submittedName>
        <fullName evidence="4">Spermatogenesis-associated 5</fullName>
    </submittedName>
</protein>
<feature type="domain" description="AAA+ ATPase" evidence="3">
    <location>
        <begin position="522"/>
        <end position="661"/>
    </location>
</feature>
<dbReference type="Gene3D" id="3.40.50.300">
    <property type="entry name" value="P-loop containing nucleotide triphosphate hydrolases"/>
    <property type="match status" value="2"/>
</dbReference>
<dbReference type="FunFam" id="3.40.50.300:FF:000061">
    <property type="entry name" value="ATPase family, AAA domain-containing 2"/>
    <property type="match status" value="1"/>
</dbReference>
<dbReference type="PANTHER" id="PTHR23077">
    <property type="entry name" value="AAA-FAMILY ATPASE"/>
    <property type="match status" value="1"/>
</dbReference>
<dbReference type="Gene3D" id="1.10.8.60">
    <property type="match status" value="2"/>
</dbReference>
<organism evidence="4 5">
    <name type="scientific">Brachionus plicatilis</name>
    <name type="common">Marine rotifer</name>
    <name type="synonym">Brachionus muelleri</name>
    <dbReference type="NCBI Taxonomy" id="10195"/>
    <lineage>
        <taxon>Eukaryota</taxon>
        <taxon>Metazoa</taxon>
        <taxon>Spiralia</taxon>
        <taxon>Gnathifera</taxon>
        <taxon>Rotifera</taxon>
        <taxon>Eurotatoria</taxon>
        <taxon>Monogononta</taxon>
        <taxon>Pseudotrocha</taxon>
        <taxon>Ploima</taxon>
        <taxon>Brachionidae</taxon>
        <taxon>Brachionus</taxon>
    </lineage>
</organism>
<dbReference type="PROSITE" id="PS00674">
    <property type="entry name" value="AAA"/>
    <property type="match status" value="1"/>
</dbReference>
<dbReference type="Pfam" id="PF00004">
    <property type="entry name" value="AAA"/>
    <property type="match status" value="2"/>
</dbReference>
<evidence type="ECO:0000256" key="2">
    <source>
        <dbReference type="ARBA" id="ARBA00022840"/>
    </source>
</evidence>
<comment type="caution">
    <text evidence="4">The sequence shown here is derived from an EMBL/GenBank/DDBJ whole genome shotgun (WGS) entry which is preliminary data.</text>
</comment>
<accession>A0A3M7SBY4</accession>
<dbReference type="AlphaFoldDB" id="A0A3M7SBY4"/>
<dbReference type="OrthoDB" id="27435at2759"/>
<keyword evidence="2" id="KW-0067">ATP-binding</keyword>
<dbReference type="InterPro" id="IPR003960">
    <property type="entry name" value="ATPase_AAA_CS"/>
</dbReference>
<dbReference type="SMART" id="SM00382">
    <property type="entry name" value="AAA"/>
    <property type="match status" value="2"/>
</dbReference>